<dbReference type="Gene3D" id="2.40.160.60">
    <property type="entry name" value="Outer membrane protein transport protein (OMPP1/FadL/TodX)"/>
    <property type="match status" value="1"/>
</dbReference>
<dbReference type="NCBIfam" id="NF033709">
    <property type="entry name" value="PorV_fam"/>
    <property type="match status" value="1"/>
</dbReference>
<dbReference type="Proteomes" id="UP000190121">
    <property type="component" value="Unassembled WGS sequence"/>
</dbReference>
<keyword evidence="1" id="KW-0732">Signal</keyword>
<dbReference type="OrthoDB" id="9758448at2"/>
<evidence type="ECO:0000256" key="1">
    <source>
        <dbReference type="SAM" id="SignalP"/>
    </source>
</evidence>
<protein>
    <recommendedName>
        <fullName evidence="2">Type IX secretion system protein PorV domain-containing protein</fullName>
    </recommendedName>
</protein>
<dbReference type="STRING" id="29524.SAMN02745171_01136"/>
<organism evidence="3 4">
    <name type="scientific">Porphyromonas circumdentaria</name>
    <dbReference type="NCBI Taxonomy" id="29524"/>
    <lineage>
        <taxon>Bacteria</taxon>
        <taxon>Pseudomonadati</taxon>
        <taxon>Bacteroidota</taxon>
        <taxon>Bacteroidia</taxon>
        <taxon>Bacteroidales</taxon>
        <taxon>Porphyromonadaceae</taxon>
        <taxon>Porphyromonas</taxon>
    </lineage>
</organism>
<evidence type="ECO:0000313" key="3">
    <source>
        <dbReference type="EMBL" id="SJZ79337.1"/>
    </source>
</evidence>
<name>A0A1T4NJY3_9PORP</name>
<evidence type="ECO:0000259" key="2">
    <source>
        <dbReference type="Pfam" id="PF19572"/>
    </source>
</evidence>
<sequence length="392" mass="43164">MNKKILRKLLFGVFLSVSFTSLHAQEEATVKTFNAVTASVPSLQISPSARAAGMADMGVSTTPDVNSQYYNPAKYAFLSSKAGVTFSYTPWLANLVRDIKLMELSGYYKLGSEGNQALSASLRYFSLGAIQQFDELARSLGEAHPNEFAIDFGYSLQITPDYSMAVALRYIRSDQNLAAGEPSAGNAFAADIAGYLTKYFVLGDSEPLWTLGFNVKNIGTKISYGGSNNSMFIPTNLSLGTGILYPFDDYNAFSLNLEMNKLLVPTPPQKDQKDPEGSAKRWDEYQKTSSIAGIFKSFGDAPGGFKEELEEISLGIGGEYSYNNRFFLRAGYHYQSPNKGNLQYFTLGAGFKMNVFSIDASYLLSTVQSNPLDQTLRFTLSFDMDGIRNLLR</sequence>
<dbReference type="NCBIfam" id="NF033710">
    <property type="entry name" value="T9SS_OM_PorV"/>
    <property type="match status" value="1"/>
</dbReference>
<dbReference type="RefSeq" id="WP_078737053.1">
    <property type="nucleotide sequence ID" value="NZ_FUXE01000011.1"/>
</dbReference>
<feature type="signal peptide" evidence="1">
    <location>
        <begin position="1"/>
        <end position="24"/>
    </location>
</feature>
<dbReference type="AlphaFoldDB" id="A0A1T4NJY3"/>
<evidence type="ECO:0000313" key="4">
    <source>
        <dbReference type="Proteomes" id="UP000190121"/>
    </source>
</evidence>
<reference evidence="4" key="1">
    <citation type="submission" date="2017-02" db="EMBL/GenBank/DDBJ databases">
        <authorList>
            <person name="Varghese N."/>
            <person name="Submissions S."/>
        </authorList>
    </citation>
    <scope>NUCLEOTIDE SEQUENCE [LARGE SCALE GENOMIC DNA]</scope>
    <source>
        <strain evidence="4">ATCC 51356</strain>
    </source>
</reference>
<dbReference type="InterPro" id="IPR047799">
    <property type="entry name" value="T9SS_OM_PorV"/>
</dbReference>
<accession>A0A1T4NJY3</accession>
<feature type="domain" description="Type IX secretion system protein PorV" evidence="2">
    <location>
        <begin position="34"/>
        <end position="268"/>
    </location>
</feature>
<dbReference type="EMBL" id="FUXE01000011">
    <property type="protein sequence ID" value="SJZ79337.1"/>
    <property type="molecule type" value="Genomic_DNA"/>
</dbReference>
<dbReference type="Pfam" id="PF19572">
    <property type="entry name" value="PorV"/>
    <property type="match status" value="1"/>
</dbReference>
<proteinExistence type="predicted"/>
<keyword evidence="4" id="KW-1185">Reference proteome</keyword>
<feature type="chain" id="PRO_5011984235" description="Type IX secretion system protein PorV domain-containing protein" evidence="1">
    <location>
        <begin position="25"/>
        <end position="392"/>
    </location>
</feature>
<gene>
    <name evidence="3" type="ORF">SAMN02745171_01136</name>
</gene>
<dbReference type="InterPro" id="IPR045741">
    <property type="entry name" value="PorV"/>
</dbReference>